<evidence type="ECO:0000256" key="8">
    <source>
        <dbReference type="SAM" id="Phobius"/>
    </source>
</evidence>
<name>A0A919CHD4_9GAMM</name>
<evidence type="ECO:0000256" key="1">
    <source>
        <dbReference type="ARBA" id="ARBA00004651"/>
    </source>
</evidence>
<evidence type="ECO:0000256" key="5">
    <source>
        <dbReference type="ARBA" id="ARBA00022692"/>
    </source>
</evidence>
<dbReference type="Proteomes" id="UP000644693">
    <property type="component" value="Unassembled WGS sequence"/>
</dbReference>
<dbReference type="PANTHER" id="PTHR30047:SF7">
    <property type="entry name" value="HIGH-AFFINITY CHOLINE TRANSPORT PROTEIN"/>
    <property type="match status" value="1"/>
</dbReference>
<evidence type="ECO:0000256" key="4">
    <source>
        <dbReference type="ARBA" id="ARBA00022475"/>
    </source>
</evidence>
<keyword evidence="6 8" id="KW-1133">Transmembrane helix</keyword>
<feature type="transmembrane region" description="Helical" evidence="8">
    <location>
        <begin position="484"/>
        <end position="505"/>
    </location>
</feature>
<keyword evidence="7 8" id="KW-0472">Membrane</keyword>
<keyword evidence="4" id="KW-1003">Cell membrane</keyword>
<proteinExistence type="inferred from homology"/>
<evidence type="ECO:0000256" key="2">
    <source>
        <dbReference type="ARBA" id="ARBA00005658"/>
    </source>
</evidence>
<comment type="subcellular location">
    <subcellularLocation>
        <location evidence="1">Cell membrane</location>
        <topology evidence="1">Multi-pass membrane protein</topology>
    </subcellularLocation>
</comment>
<dbReference type="InterPro" id="IPR000060">
    <property type="entry name" value="BCCT_transptr"/>
</dbReference>
<protein>
    <recommendedName>
        <fullName evidence="11">BCCT family transporter</fullName>
    </recommendedName>
</protein>
<feature type="transmembrane region" description="Helical" evidence="8">
    <location>
        <begin position="325"/>
        <end position="342"/>
    </location>
</feature>
<dbReference type="PROSITE" id="PS01303">
    <property type="entry name" value="BCCT"/>
    <property type="match status" value="1"/>
</dbReference>
<evidence type="ECO:0000256" key="3">
    <source>
        <dbReference type="ARBA" id="ARBA00022448"/>
    </source>
</evidence>
<reference evidence="9" key="2">
    <citation type="submission" date="2020-09" db="EMBL/GenBank/DDBJ databases">
        <authorList>
            <person name="Sun Q."/>
            <person name="Kim S."/>
        </authorList>
    </citation>
    <scope>NUCLEOTIDE SEQUENCE</scope>
    <source>
        <strain evidence="9">KCTC 23430</strain>
    </source>
</reference>
<comment type="similarity">
    <text evidence="2">Belongs to the BCCT transporter (TC 2.A.15) family.</text>
</comment>
<feature type="transmembrane region" description="Helical" evidence="8">
    <location>
        <begin position="147"/>
        <end position="170"/>
    </location>
</feature>
<accession>A0A919CHD4</accession>
<reference evidence="9" key="1">
    <citation type="journal article" date="2014" name="Int. J. Syst. Evol. Microbiol.">
        <title>Complete genome sequence of Corynebacterium casei LMG S-19264T (=DSM 44701T), isolated from a smear-ripened cheese.</title>
        <authorList>
            <consortium name="US DOE Joint Genome Institute (JGI-PGF)"/>
            <person name="Walter F."/>
            <person name="Albersmeier A."/>
            <person name="Kalinowski J."/>
            <person name="Ruckert C."/>
        </authorList>
    </citation>
    <scope>NUCLEOTIDE SEQUENCE</scope>
    <source>
        <strain evidence="9">KCTC 23430</strain>
    </source>
</reference>
<keyword evidence="3" id="KW-0813">Transport</keyword>
<keyword evidence="5 8" id="KW-0812">Transmembrane</keyword>
<dbReference type="GO" id="GO:0022857">
    <property type="term" value="F:transmembrane transporter activity"/>
    <property type="evidence" value="ECO:0007669"/>
    <property type="project" value="InterPro"/>
</dbReference>
<evidence type="ECO:0000313" key="10">
    <source>
        <dbReference type="Proteomes" id="UP000644693"/>
    </source>
</evidence>
<keyword evidence="10" id="KW-1185">Reference proteome</keyword>
<dbReference type="NCBIfam" id="TIGR00842">
    <property type="entry name" value="bcct"/>
    <property type="match status" value="1"/>
</dbReference>
<dbReference type="Pfam" id="PF02028">
    <property type="entry name" value="BCCT"/>
    <property type="match status" value="1"/>
</dbReference>
<feature type="transmembrane region" description="Helical" evidence="8">
    <location>
        <begin position="57"/>
        <end position="77"/>
    </location>
</feature>
<dbReference type="EMBL" id="BMYM01000001">
    <property type="protein sequence ID" value="GHD25319.1"/>
    <property type="molecule type" value="Genomic_DNA"/>
</dbReference>
<evidence type="ECO:0000256" key="6">
    <source>
        <dbReference type="ARBA" id="ARBA00022989"/>
    </source>
</evidence>
<feature type="transmembrane region" description="Helical" evidence="8">
    <location>
        <begin position="97"/>
        <end position="118"/>
    </location>
</feature>
<feature type="transmembrane region" description="Helical" evidence="8">
    <location>
        <begin position="354"/>
        <end position="373"/>
    </location>
</feature>
<sequence>MLANSKNKGCFLDANLDRTNFGATLLVIALVSVPLILNPEAGAAAVQQTYALVAANFGWLYALAGIAALVVLLWLAFGPYGRVVLGKEGEQPEYSTYSWIAMLFCAGVGAGLMYWSVIEWASYYDAPPFNVEPRSLEAAKWASSYGLFHWGFTAWAFYCLPTLAIAYPFYAKGVPVLKYSLGCHYWLAGKEESAPARAIDFLFMIALIGGAGSSLGFSTPLIATLISRLTGLEMGFGLEAGVVALCVCTFAVSVYMGLDRGIKRLSDVNMALALFLLAFVFIAGPSLFILKTSLNGVGTVIQNYVAMSTWTDPFTDSGFFEDWTVFYWAWWIAYGPFVGMFVTRISRGRTIRQVILGMLLYGTLGGALFYMVLGNFSLSLQLAGEVDVLAVMAASDGNQAIVASFEALPMSTFAIALFCVVSIIFAATTYDSASYTLASSASHQLHPSEDPARWHRSFWAVALAILPLTLMYIGGLRVAQTSVLIASLPILFTGAASTVALILSLRRDHGLHRD</sequence>
<evidence type="ECO:0008006" key="11">
    <source>
        <dbReference type="Google" id="ProtNLM"/>
    </source>
</evidence>
<feature type="transmembrane region" description="Helical" evidence="8">
    <location>
        <begin position="238"/>
        <end position="258"/>
    </location>
</feature>
<dbReference type="InterPro" id="IPR018093">
    <property type="entry name" value="BCCT_CS"/>
</dbReference>
<dbReference type="PANTHER" id="PTHR30047">
    <property type="entry name" value="HIGH-AFFINITY CHOLINE TRANSPORT PROTEIN-RELATED"/>
    <property type="match status" value="1"/>
</dbReference>
<feature type="transmembrane region" description="Helical" evidence="8">
    <location>
        <begin position="201"/>
        <end position="226"/>
    </location>
</feature>
<organism evidence="9 10">
    <name type="scientific">Parahalioglobus pacificus</name>
    <dbReference type="NCBI Taxonomy" id="930806"/>
    <lineage>
        <taxon>Bacteria</taxon>
        <taxon>Pseudomonadati</taxon>
        <taxon>Pseudomonadota</taxon>
        <taxon>Gammaproteobacteria</taxon>
        <taxon>Cellvibrionales</taxon>
        <taxon>Halieaceae</taxon>
        <taxon>Parahalioglobus</taxon>
    </lineage>
</organism>
<feature type="transmembrane region" description="Helical" evidence="8">
    <location>
        <begin position="270"/>
        <end position="290"/>
    </location>
</feature>
<dbReference type="AlphaFoldDB" id="A0A919CHD4"/>
<feature type="transmembrane region" description="Helical" evidence="8">
    <location>
        <begin position="413"/>
        <end position="437"/>
    </location>
</feature>
<dbReference type="GO" id="GO:0005886">
    <property type="term" value="C:plasma membrane"/>
    <property type="evidence" value="ECO:0007669"/>
    <property type="project" value="UniProtKB-SubCell"/>
</dbReference>
<feature type="transmembrane region" description="Helical" evidence="8">
    <location>
        <begin position="21"/>
        <end position="37"/>
    </location>
</feature>
<evidence type="ECO:0000313" key="9">
    <source>
        <dbReference type="EMBL" id="GHD25319.1"/>
    </source>
</evidence>
<comment type="caution">
    <text evidence="9">The sequence shown here is derived from an EMBL/GenBank/DDBJ whole genome shotgun (WGS) entry which is preliminary data.</text>
</comment>
<evidence type="ECO:0000256" key="7">
    <source>
        <dbReference type="ARBA" id="ARBA00023136"/>
    </source>
</evidence>
<feature type="transmembrane region" description="Helical" evidence="8">
    <location>
        <begin position="458"/>
        <end position="478"/>
    </location>
</feature>
<gene>
    <name evidence="9" type="ORF">GCM10007053_00920</name>
</gene>